<organism evidence="4 5">
    <name type="scientific">Vanrija humicola</name>
    <name type="common">Yeast</name>
    <name type="synonym">Cryptococcus humicola</name>
    <dbReference type="NCBI Taxonomy" id="5417"/>
    <lineage>
        <taxon>Eukaryota</taxon>
        <taxon>Fungi</taxon>
        <taxon>Dikarya</taxon>
        <taxon>Basidiomycota</taxon>
        <taxon>Agaricomycotina</taxon>
        <taxon>Tremellomycetes</taxon>
        <taxon>Trichosporonales</taxon>
        <taxon>Trichosporonaceae</taxon>
        <taxon>Vanrija</taxon>
    </lineage>
</organism>
<dbReference type="InterPro" id="IPR002347">
    <property type="entry name" value="SDR_fam"/>
</dbReference>
<keyword evidence="2" id="KW-0521">NADP</keyword>
<comment type="similarity">
    <text evidence="1">Belongs to the short-chain dehydrogenases/reductases (SDR) family.</text>
</comment>
<dbReference type="PANTHER" id="PTHR43618:SF4">
    <property type="entry name" value="SHORT CHAIN DEHYDROGENASE_REDUCTASE FAMILY (AFU_ORTHOLOGUE AFUA_7G04540)"/>
    <property type="match status" value="1"/>
</dbReference>
<dbReference type="PANTHER" id="PTHR43618">
    <property type="entry name" value="7-ALPHA-HYDROXYSTEROID DEHYDROGENASE"/>
    <property type="match status" value="1"/>
</dbReference>
<dbReference type="AlphaFoldDB" id="A0A7D8V480"/>
<dbReference type="PRINTS" id="PR00081">
    <property type="entry name" value="GDHRDH"/>
</dbReference>
<evidence type="ECO:0000256" key="1">
    <source>
        <dbReference type="ARBA" id="ARBA00006484"/>
    </source>
</evidence>
<name>A0A7D8V480_VANHU</name>
<dbReference type="GO" id="GO:0016491">
    <property type="term" value="F:oxidoreductase activity"/>
    <property type="evidence" value="ECO:0007669"/>
    <property type="project" value="UniProtKB-KW"/>
</dbReference>
<gene>
    <name evidence="4" type="ORF">VHUM_02759</name>
</gene>
<dbReference type="OrthoDB" id="3819888at2759"/>
<dbReference type="InterPro" id="IPR052178">
    <property type="entry name" value="Sec_Metab_Biosynth_SDR"/>
</dbReference>
<dbReference type="InterPro" id="IPR036291">
    <property type="entry name" value="NAD(P)-bd_dom_sf"/>
</dbReference>
<dbReference type="EMBL" id="QKWK01000007">
    <property type="protein sequence ID" value="TXT08631.1"/>
    <property type="molecule type" value="Genomic_DNA"/>
</dbReference>
<proteinExistence type="inferred from homology"/>
<evidence type="ECO:0000256" key="2">
    <source>
        <dbReference type="ARBA" id="ARBA00022857"/>
    </source>
</evidence>
<dbReference type="Proteomes" id="UP000473826">
    <property type="component" value="Unassembled WGS sequence"/>
</dbReference>
<dbReference type="Pfam" id="PF13561">
    <property type="entry name" value="adh_short_C2"/>
    <property type="match status" value="1"/>
</dbReference>
<sequence>MVTLAKPSFTPPSFAVDDLFSVQGRTVFITGGGTGLGKAIATAYATNGARVIIAGRRADVLDAAVAEITKTAAKGGSVVAVQGDVGSKAGVAKLYDAVAKVTDVVDVLINCAGVMKSYKNPTSLANDIDAVTKMMWDGCEDEDWNVTNQININGVYFTTVKFVPLLLKSDLKSVIVIASIAGLILQRQMGSVSYGVSKAGTIHTANLLAGRLSPANIRVNTICPGIFPSEMTGVSAASGGLEYDIGEAPAKAAARSVAGRPGLPHEIAGPALLLGSRAGSFMDGANLVVDGGRALGAGIHDGVKVADELLGSL</sequence>
<comment type="caution">
    <text evidence="4">The sequence shown here is derived from an EMBL/GenBank/DDBJ whole genome shotgun (WGS) entry which is preliminary data.</text>
</comment>
<evidence type="ECO:0000256" key="3">
    <source>
        <dbReference type="ARBA" id="ARBA00023002"/>
    </source>
</evidence>
<keyword evidence="3" id="KW-0560">Oxidoreductase</keyword>
<protein>
    <submittedName>
        <fullName evidence="4">Uncharacterized protein</fullName>
    </submittedName>
</protein>
<evidence type="ECO:0000313" key="4">
    <source>
        <dbReference type="EMBL" id="TXT08631.1"/>
    </source>
</evidence>
<dbReference type="Gene3D" id="3.40.50.720">
    <property type="entry name" value="NAD(P)-binding Rossmann-like Domain"/>
    <property type="match status" value="1"/>
</dbReference>
<dbReference type="CDD" id="cd05233">
    <property type="entry name" value="SDR_c"/>
    <property type="match status" value="1"/>
</dbReference>
<accession>A0A7D8V480</accession>
<reference evidence="4 5" key="1">
    <citation type="journal article" date="2019" name="PLoS Genet.">
        <title>Convergent evolution of linked mating-type loci in basidiomycete fungi.</title>
        <authorList>
            <person name="Sun S."/>
            <person name="Coelho M.A."/>
            <person name="Heitman J."/>
            <person name="Nowrousian M."/>
        </authorList>
    </citation>
    <scope>NUCLEOTIDE SEQUENCE [LARGE SCALE GENOMIC DNA]</scope>
    <source>
        <strain evidence="4 5">CBS 4282</strain>
    </source>
</reference>
<evidence type="ECO:0000313" key="5">
    <source>
        <dbReference type="Proteomes" id="UP000473826"/>
    </source>
</evidence>
<dbReference type="SUPFAM" id="SSF51735">
    <property type="entry name" value="NAD(P)-binding Rossmann-fold domains"/>
    <property type="match status" value="1"/>
</dbReference>
<keyword evidence="5" id="KW-1185">Reference proteome</keyword>